<dbReference type="PROSITE" id="PS51094">
    <property type="entry name" value="PTS_EIIA_TYPE_2"/>
    <property type="match status" value="1"/>
</dbReference>
<protein>
    <submittedName>
        <fullName evidence="2">PTS system IIA component, Gat family</fullName>
    </submittedName>
</protein>
<feature type="domain" description="PTS EIIA type-2" evidence="1">
    <location>
        <begin position="4"/>
        <end position="151"/>
    </location>
</feature>
<dbReference type="InterPro" id="IPR051541">
    <property type="entry name" value="PTS_SugarTrans_NitroReg"/>
</dbReference>
<organism evidence="2 3">
    <name type="scientific">Marinococcus luteus</name>
    <dbReference type="NCBI Taxonomy" id="1122204"/>
    <lineage>
        <taxon>Bacteria</taxon>
        <taxon>Bacillati</taxon>
        <taxon>Bacillota</taxon>
        <taxon>Bacilli</taxon>
        <taxon>Bacillales</taxon>
        <taxon>Bacillaceae</taxon>
        <taxon>Marinococcus</taxon>
    </lineage>
</organism>
<dbReference type="OrthoDB" id="370976at2"/>
<dbReference type="PANTHER" id="PTHR47738:SF3">
    <property type="entry name" value="PHOSPHOTRANSFERASE SYSTEM MANNITOL_FRUCTOSE-SPECIFIC IIA DOMAIN CONTAINING PROTEIN"/>
    <property type="match status" value="1"/>
</dbReference>
<dbReference type="InterPro" id="IPR016152">
    <property type="entry name" value="PTrfase/Anion_transptr"/>
</dbReference>
<reference evidence="2 3" key="1">
    <citation type="submission" date="2016-10" db="EMBL/GenBank/DDBJ databases">
        <authorList>
            <person name="de Groot N.N."/>
        </authorList>
    </citation>
    <scope>NUCLEOTIDE SEQUENCE [LARGE SCALE GENOMIC DNA]</scope>
    <source>
        <strain evidence="2 3">DSM 23126</strain>
    </source>
</reference>
<evidence type="ECO:0000259" key="1">
    <source>
        <dbReference type="PROSITE" id="PS51094"/>
    </source>
</evidence>
<name>A0A1H2XRX5_9BACI</name>
<dbReference type="EMBL" id="FNNC01000007">
    <property type="protein sequence ID" value="SDW95566.1"/>
    <property type="molecule type" value="Genomic_DNA"/>
</dbReference>
<dbReference type="AlphaFoldDB" id="A0A1H2XRX5"/>
<dbReference type="InterPro" id="IPR002178">
    <property type="entry name" value="PTS_EIIA_type-2_dom"/>
</dbReference>
<accession>A0A1H2XRX5</accession>
<evidence type="ECO:0000313" key="3">
    <source>
        <dbReference type="Proteomes" id="UP000199488"/>
    </source>
</evidence>
<sequence length="162" mass="17988">MSDLYFDTPVILLDMDGGSKEEVLRTMAQNLVNNGLVKQSFVEAVIQRENEYATGLPTGDIAVAIPHTDVEHVEQKAISVGILKNPVDFIVMGDDTETVPVKIVFMLAMDEAHSQLKLLQQLMQVFQDQSILNELISASDEKQIKRTMEEKLDALSLKGGEK</sequence>
<dbReference type="Proteomes" id="UP000199488">
    <property type="component" value="Unassembled WGS sequence"/>
</dbReference>
<dbReference type="SUPFAM" id="SSF55804">
    <property type="entry name" value="Phoshotransferase/anion transport protein"/>
    <property type="match status" value="1"/>
</dbReference>
<evidence type="ECO:0000313" key="2">
    <source>
        <dbReference type="EMBL" id="SDW95566.1"/>
    </source>
</evidence>
<dbReference type="Pfam" id="PF00359">
    <property type="entry name" value="PTS_EIIA_2"/>
    <property type="match status" value="1"/>
</dbReference>
<proteinExistence type="predicted"/>
<dbReference type="Gene3D" id="3.40.930.10">
    <property type="entry name" value="Mannitol-specific EII, Chain A"/>
    <property type="match status" value="1"/>
</dbReference>
<dbReference type="CDD" id="cd00211">
    <property type="entry name" value="PTS_IIA_fru"/>
    <property type="match status" value="1"/>
</dbReference>
<keyword evidence="3" id="KW-1185">Reference proteome</keyword>
<dbReference type="PANTHER" id="PTHR47738">
    <property type="entry name" value="PTS SYSTEM FRUCTOSE-LIKE EIIA COMPONENT-RELATED"/>
    <property type="match status" value="1"/>
</dbReference>
<dbReference type="RefSeq" id="WP_091616565.1">
    <property type="nucleotide sequence ID" value="NZ_FNNC01000007.1"/>
</dbReference>
<dbReference type="STRING" id="1122204.SAMN05421781_2887"/>
<gene>
    <name evidence="2" type="ORF">SAMN05421781_2887</name>
</gene>